<feature type="region of interest" description="Disordered" evidence="1">
    <location>
        <begin position="128"/>
        <end position="165"/>
    </location>
</feature>
<evidence type="ECO:0000313" key="2">
    <source>
        <dbReference type="EMBL" id="KAK6916949.1"/>
    </source>
</evidence>
<dbReference type="AlphaFoldDB" id="A0AAN8YVS6"/>
<sequence length="165" mass="17549">MRTREGLYIPQLHHGRNKLLHEDFGLGSQNRDERRSPRVRIQQLISGQQSHSMLKVGEVDGVEFLGSGGIKVHKFGCPSALPLENGPPASTVASLAAAVRMSAQETVRGHCFSSSALMSSITSNPLSNLVPENYDSTGDGDSADEQALPPPAPAALLGREVGIPN</sequence>
<reference evidence="2 3" key="1">
    <citation type="submission" date="2023-12" db="EMBL/GenBank/DDBJ databases">
        <title>A high-quality genome assembly for Dillenia turbinata (Dilleniales).</title>
        <authorList>
            <person name="Chanderbali A."/>
        </authorList>
    </citation>
    <scope>NUCLEOTIDE SEQUENCE [LARGE SCALE GENOMIC DNA]</scope>
    <source>
        <strain evidence="2">LSX21</strain>
        <tissue evidence="2">Leaf</tissue>
    </source>
</reference>
<protein>
    <submittedName>
        <fullName evidence="2">Uncharacterized protein</fullName>
    </submittedName>
</protein>
<dbReference type="Proteomes" id="UP001370490">
    <property type="component" value="Unassembled WGS sequence"/>
</dbReference>
<accession>A0AAN8YVS6</accession>
<organism evidence="2 3">
    <name type="scientific">Dillenia turbinata</name>
    <dbReference type="NCBI Taxonomy" id="194707"/>
    <lineage>
        <taxon>Eukaryota</taxon>
        <taxon>Viridiplantae</taxon>
        <taxon>Streptophyta</taxon>
        <taxon>Embryophyta</taxon>
        <taxon>Tracheophyta</taxon>
        <taxon>Spermatophyta</taxon>
        <taxon>Magnoliopsida</taxon>
        <taxon>eudicotyledons</taxon>
        <taxon>Gunneridae</taxon>
        <taxon>Pentapetalae</taxon>
        <taxon>Dilleniales</taxon>
        <taxon>Dilleniaceae</taxon>
        <taxon>Dillenia</taxon>
    </lineage>
</organism>
<evidence type="ECO:0000313" key="3">
    <source>
        <dbReference type="Proteomes" id="UP001370490"/>
    </source>
</evidence>
<comment type="caution">
    <text evidence="2">The sequence shown here is derived from an EMBL/GenBank/DDBJ whole genome shotgun (WGS) entry which is preliminary data.</text>
</comment>
<dbReference type="EMBL" id="JBAMMX010000023">
    <property type="protein sequence ID" value="KAK6916949.1"/>
    <property type="molecule type" value="Genomic_DNA"/>
</dbReference>
<keyword evidence="3" id="KW-1185">Reference proteome</keyword>
<gene>
    <name evidence="2" type="ORF">RJ641_017700</name>
</gene>
<name>A0AAN8YVS6_9MAGN</name>
<evidence type="ECO:0000256" key="1">
    <source>
        <dbReference type="SAM" id="MobiDB-lite"/>
    </source>
</evidence>
<proteinExistence type="predicted"/>